<dbReference type="RefSeq" id="WP_123532752.1">
    <property type="nucleotide sequence ID" value="NZ_CABVHX010000024.1"/>
</dbReference>
<dbReference type="SUPFAM" id="SSF140731">
    <property type="entry name" value="PA2201 C-terminal domain-like"/>
    <property type="match status" value="1"/>
</dbReference>
<proteinExistence type="predicted"/>
<reference evidence="2 4" key="1">
    <citation type="submission" date="2016-10" db="EMBL/GenBank/DDBJ databases">
        <title>Comparative genome analysis of multiple Pseudomonas spp. focuses on biocontrol and plant growth promoting traits.</title>
        <authorList>
            <person name="Tao X.-Y."/>
            <person name="Taylor C.G."/>
        </authorList>
    </citation>
    <scope>NUCLEOTIDE SEQUENCE [LARGE SCALE GENOMIC DNA]</scope>
    <source>
        <strain evidence="2 4">24D3</strain>
    </source>
</reference>
<evidence type="ECO:0000313" key="4">
    <source>
        <dbReference type="Proteomes" id="UP000285757"/>
    </source>
</evidence>
<evidence type="ECO:0000313" key="3">
    <source>
        <dbReference type="EMBL" id="VVO24347.1"/>
    </source>
</evidence>
<evidence type="ECO:0000313" key="2">
    <source>
        <dbReference type="EMBL" id="RON68111.1"/>
    </source>
</evidence>
<evidence type="ECO:0000313" key="5">
    <source>
        <dbReference type="Proteomes" id="UP000325375"/>
    </source>
</evidence>
<organism evidence="2 4">
    <name type="scientific">Pseudomonas fluorescens</name>
    <dbReference type="NCBI Taxonomy" id="294"/>
    <lineage>
        <taxon>Bacteria</taxon>
        <taxon>Pseudomonadati</taxon>
        <taxon>Pseudomonadota</taxon>
        <taxon>Gammaproteobacteria</taxon>
        <taxon>Pseudomonadales</taxon>
        <taxon>Pseudomonadaceae</taxon>
        <taxon>Pseudomonas</taxon>
    </lineage>
</organism>
<accession>A0A423LIF2</accession>
<dbReference type="Proteomes" id="UP000325375">
    <property type="component" value="Unassembled WGS sequence"/>
</dbReference>
<dbReference type="InterPro" id="IPR015025">
    <property type="entry name" value="PoNi_C"/>
</dbReference>
<gene>
    <name evidence="2" type="ORF">BK671_14335</name>
    <name evidence="3" type="ORF">PS718_04471</name>
</gene>
<feature type="domain" description="PoNi C-terminal" evidence="1">
    <location>
        <begin position="141"/>
        <end position="245"/>
    </location>
</feature>
<dbReference type="Pfam" id="PF08929">
    <property type="entry name" value="PoNi_C"/>
    <property type="match status" value="1"/>
</dbReference>
<name>A0A423LIF2_PSEFL</name>
<dbReference type="InterPro" id="IPR028983">
    <property type="entry name" value="PA2201-like_C"/>
</dbReference>
<dbReference type="Proteomes" id="UP000285757">
    <property type="component" value="Unassembled WGS sequence"/>
</dbReference>
<protein>
    <recommendedName>
        <fullName evidence="1">PoNi C-terminal domain-containing protein</fullName>
    </recommendedName>
</protein>
<dbReference type="EMBL" id="CABVHX010000024">
    <property type="protein sequence ID" value="VVO24347.1"/>
    <property type="molecule type" value="Genomic_DNA"/>
</dbReference>
<sequence length="311" mass="36315">MNRRQQFLSQERFDNFLKVKKADLEFAKTNLFEADSPEQEKSLRARYFQEQTLDEILIRYTAGDEIERLVPLLELLVSQYQEVQETLAASERVSKIAPLNLRLLYEYEECVQVISLCILLHRIDLLRVFVELFDKAGCAGDDTFYEDLLSKVLPGRHDVDEWYHEAYTPLVHVIYEEDGEEASDLLKEYCDNWYTSFEQAPWHDTHLMGDRGSYVGYWALEAGAVAFLYGINDRAIEHMVYPKDLVEYARNYVPINSTGVPRIEAGETCKKTGYWFTPAKSNSRQYFKQGEIMPKIGDSQWGDTLWYWSGE</sequence>
<dbReference type="EMBL" id="MOBU01000009">
    <property type="protein sequence ID" value="RON68111.1"/>
    <property type="molecule type" value="Genomic_DNA"/>
</dbReference>
<dbReference type="Gene3D" id="1.10.3920.10">
    <property type="entry name" value="PA2201 C-terminal domain-like"/>
    <property type="match status" value="1"/>
</dbReference>
<evidence type="ECO:0000259" key="1">
    <source>
        <dbReference type="Pfam" id="PF08929"/>
    </source>
</evidence>
<reference evidence="3 5" key="2">
    <citation type="submission" date="2019-09" db="EMBL/GenBank/DDBJ databases">
        <authorList>
            <person name="Chandra G."/>
            <person name="Truman W A."/>
        </authorList>
    </citation>
    <scope>NUCLEOTIDE SEQUENCE [LARGE SCALE GENOMIC DNA]</scope>
    <source>
        <strain evidence="3">PS718</strain>
    </source>
</reference>
<dbReference type="AlphaFoldDB" id="A0A423LIF2"/>